<dbReference type="InterPro" id="IPR027961">
    <property type="entry name" value="DUF4442"/>
</dbReference>
<keyword evidence="2" id="KW-1185">Reference proteome</keyword>
<dbReference type="EMBL" id="FNFM01000008">
    <property type="protein sequence ID" value="SDK44707.1"/>
    <property type="molecule type" value="Genomic_DNA"/>
</dbReference>
<reference evidence="2" key="1">
    <citation type="submission" date="2016-10" db="EMBL/GenBank/DDBJ databases">
        <authorList>
            <person name="Varghese N."/>
            <person name="Submissions S."/>
        </authorList>
    </citation>
    <scope>NUCLEOTIDE SEQUENCE [LARGE SCALE GENOMIC DNA]</scope>
    <source>
        <strain evidence="2">DSM 45460</strain>
    </source>
</reference>
<gene>
    <name evidence="1" type="ORF">SAMN04487820_10819</name>
</gene>
<proteinExistence type="predicted"/>
<dbReference type="Proteomes" id="UP000199213">
    <property type="component" value="Unassembled WGS sequence"/>
</dbReference>
<evidence type="ECO:0000313" key="1">
    <source>
        <dbReference type="EMBL" id="SDK44707.1"/>
    </source>
</evidence>
<name>A0A1G9BZ48_ACTMZ</name>
<dbReference type="Gene3D" id="3.10.129.10">
    <property type="entry name" value="Hotdog Thioesterase"/>
    <property type="match status" value="1"/>
</dbReference>
<dbReference type="Pfam" id="PF14539">
    <property type="entry name" value="DUF4442"/>
    <property type="match status" value="1"/>
</dbReference>
<accession>A0A1G9BZ48</accession>
<protein>
    <submittedName>
        <fullName evidence="1">Acyl-coenzyme A thioesterase PaaI, contains HGG motif</fullName>
    </submittedName>
</protein>
<dbReference type="RefSeq" id="WP_092628841.1">
    <property type="nucleotide sequence ID" value="NZ_FNFM01000008.1"/>
</dbReference>
<dbReference type="OrthoDB" id="196313at2"/>
<dbReference type="SUPFAM" id="SSF54637">
    <property type="entry name" value="Thioesterase/thiol ester dehydrase-isomerase"/>
    <property type="match status" value="1"/>
</dbReference>
<sequence>MTADFDWVADAMNKTVPWVSTAGVEFVALERQRVVCSLRDVPEQRNHVGGPHAAVMFGLAETASGAVTLAAFTPLLERATPLVARSEIAYRKLALGDLTAEAVLGRAIEEVRAELDGGTRPEFPVHCTIRDGEQNTTGEMTVYWTLRPNDS</sequence>
<dbReference type="AlphaFoldDB" id="A0A1G9BZ48"/>
<organism evidence="1 2">
    <name type="scientific">Actinopolyspora mzabensis</name>
    <dbReference type="NCBI Taxonomy" id="995066"/>
    <lineage>
        <taxon>Bacteria</taxon>
        <taxon>Bacillati</taxon>
        <taxon>Actinomycetota</taxon>
        <taxon>Actinomycetes</taxon>
        <taxon>Actinopolysporales</taxon>
        <taxon>Actinopolysporaceae</taxon>
        <taxon>Actinopolyspora</taxon>
    </lineage>
</organism>
<evidence type="ECO:0000313" key="2">
    <source>
        <dbReference type="Proteomes" id="UP000199213"/>
    </source>
</evidence>
<dbReference type="InterPro" id="IPR029069">
    <property type="entry name" value="HotDog_dom_sf"/>
</dbReference>